<dbReference type="AlphaFoldDB" id="A0AAN4VZL2"/>
<organism evidence="2 3">
    <name type="scientific">Persicobacter diffluens</name>
    <dbReference type="NCBI Taxonomy" id="981"/>
    <lineage>
        <taxon>Bacteria</taxon>
        <taxon>Pseudomonadati</taxon>
        <taxon>Bacteroidota</taxon>
        <taxon>Cytophagia</taxon>
        <taxon>Cytophagales</taxon>
        <taxon>Persicobacteraceae</taxon>
        <taxon>Persicobacter</taxon>
    </lineage>
</organism>
<keyword evidence="3" id="KW-1185">Reference proteome</keyword>
<sequence length="77" mass="8786">MVANAGMNPPLTRTKKAAFPEHVQEKQLMTFDHFMFRAGQFLHLTAPVFRRRKTYRFFAGLITMALIACAGNWALIS</sequence>
<protein>
    <submittedName>
        <fullName evidence="2">Uncharacterized protein</fullName>
    </submittedName>
</protein>
<evidence type="ECO:0000313" key="2">
    <source>
        <dbReference type="EMBL" id="GJM62961.1"/>
    </source>
</evidence>
<reference evidence="2 3" key="1">
    <citation type="submission" date="2021-12" db="EMBL/GenBank/DDBJ databases">
        <title>Genome sequencing of bacteria with rrn-lacking chromosome and rrn-plasmid.</title>
        <authorList>
            <person name="Anda M."/>
            <person name="Iwasaki W."/>
        </authorList>
    </citation>
    <scope>NUCLEOTIDE SEQUENCE [LARGE SCALE GENOMIC DNA]</scope>
    <source>
        <strain evidence="2 3">NBRC 15940</strain>
    </source>
</reference>
<evidence type="ECO:0000313" key="3">
    <source>
        <dbReference type="Proteomes" id="UP001310022"/>
    </source>
</evidence>
<comment type="caution">
    <text evidence="2">The sequence shown here is derived from an EMBL/GenBank/DDBJ whole genome shotgun (WGS) entry which is preliminary data.</text>
</comment>
<keyword evidence="1" id="KW-0472">Membrane</keyword>
<gene>
    <name evidence="2" type="ORF">PEDI_35130</name>
</gene>
<evidence type="ECO:0000256" key="1">
    <source>
        <dbReference type="SAM" id="Phobius"/>
    </source>
</evidence>
<proteinExistence type="predicted"/>
<accession>A0AAN4VZL2</accession>
<name>A0AAN4VZL2_9BACT</name>
<keyword evidence="1" id="KW-0812">Transmembrane</keyword>
<keyword evidence="1" id="KW-1133">Transmembrane helix</keyword>
<feature type="transmembrane region" description="Helical" evidence="1">
    <location>
        <begin position="57"/>
        <end position="76"/>
    </location>
</feature>
<dbReference type="Proteomes" id="UP001310022">
    <property type="component" value="Unassembled WGS sequence"/>
</dbReference>
<dbReference type="EMBL" id="BQKE01000002">
    <property type="protein sequence ID" value="GJM62961.1"/>
    <property type="molecule type" value="Genomic_DNA"/>
</dbReference>